<evidence type="ECO:0000313" key="7">
    <source>
        <dbReference type="Proteomes" id="UP000313849"/>
    </source>
</evidence>
<dbReference type="GO" id="GO:0003887">
    <property type="term" value="F:DNA-directed DNA polymerase activity"/>
    <property type="evidence" value="ECO:0007669"/>
    <property type="project" value="UniProtKB-EC"/>
</dbReference>
<evidence type="ECO:0000259" key="5">
    <source>
        <dbReference type="SMART" id="SM00482"/>
    </source>
</evidence>
<feature type="compositionally biased region" description="Basic and acidic residues" evidence="4">
    <location>
        <begin position="134"/>
        <end position="146"/>
    </location>
</feature>
<feature type="region of interest" description="Disordered" evidence="4">
    <location>
        <begin position="603"/>
        <end position="622"/>
    </location>
</feature>
<dbReference type="InterPro" id="IPR001098">
    <property type="entry name" value="DNA-dir_DNA_pol_A_palm_dom"/>
</dbReference>
<dbReference type="Pfam" id="PF00476">
    <property type="entry name" value="DNA_pol_A"/>
    <property type="match status" value="1"/>
</dbReference>
<dbReference type="GO" id="GO:0003677">
    <property type="term" value="F:DNA binding"/>
    <property type="evidence" value="ECO:0007669"/>
    <property type="project" value="InterPro"/>
</dbReference>
<evidence type="ECO:0000256" key="4">
    <source>
        <dbReference type="SAM" id="MobiDB-lite"/>
    </source>
</evidence>
<feature type="domain" description="DNA-directed DNA polymerase family A palm" evidence="5">
    <location>
        <begin position="352"/>
        <end position="572"/>
    </location>
</feature>
<evidence type="ECO:0000313" key="6">
    <source>
        <dbReference type="EMBL" id="TNU74763.1"/>
    </source>
</evidence>
<dbReference type="Gene3D" id="3.30.70.370">
    <property type="match status" value="1"/>
</dbReference>
<proteinExistence type="predicted"/>
<dbReference type="GO" id="GO:0004527">
    <property type="term" value="F:exonuclease activity"/>
    <property type="evidence" value="ECO:0007669"/>
    <property type="project" value="UniProtKB-KW"/>
</dbReference>
<dbReference type="InterPro" id="IPR043502">
    <property type="entry name" value="DNA/RNA_pol_sf"/>
</dbReference>
<dbReference type="Gene3D" id="1.10.150.20">
    <property type="entry name" value="5' to 3' exonuclease, C-terminal subdomain"/>
    <property type="match status" value="1"/>
</dbReference>
<dbReference type="SUPFAM" id="SSF56672">
    <property type="entry name" value="DNA/RNA polymerases"/>
    <property type="match status" value="1"/>
</dbReference>
<dbReference type="GO" id="GO:0006302">
    <property type="term" value="P:double-strand break repair"/>
    <property type="evidence" value="ECO:0007669"/>
    <property type="project" value="TreeGrafter"/>
</dbReference>
<dbReference type="EC" id="2.7.7.7" evidence="1"/>
<feature type="region of interest" description="Disordered" evidence="4">
    <location>
        <begin position="108"/>
        <end position="150"/>
    </location>
</feature>
<dbReference type="AlphaFoldDB" id="A0A5C5BE05"/>
<protein>
    <recommendedName>
        <fullName evidence="1">DNA-directed DNA polymerase</fullName>
        <ecNumber evidence="1">2.7.7.7</ecNumber>
    </recommendedName>
</protein>
<feature type="compositionally biased region" description="Low complexity" evidence="4">
    <location>
        <begin position="118"/>
        <end position="132"/>
    </location>
</feature>
<dbReference type="Proteomes" id="UP000313849">
    <property type="component" value="Unassembled WGS sequence"/>
</dbReference>
<keyword evidence="7" id="KW-1185">Reference proteome</keyword>
<comment type="catalytic activity">
    <reaction evidence="3">
        <text>DNA(n) + a 2'-deoxyribonucleoside 5'-triphosphate = DNA(n+1) + diphosphate</text>
        <dbReference type="Rhea" id="RHEA:22508"/>
        <dbReference type="Rhea" id="RHEA-COMP:17339"/>
        <dbReference type="Rhea" id="RHEA-COMP:17340"/>
        <dbReference type="ChEBI" id="CHEBI:33019"/>
        <dbReference type="ChEBI" id="CHEBI:61560"/>
        <dbReference type="ChEBI" id="CHEBI:173112"/>
        <dbReference type="EC" id="2.7.7.7"/>
    </reaction>
</comment>
<keyword evidence="6" id="KW-0269">Exonuclease</keyword>
<dbReference type="InterPro" id="IPR002298">
    <property type="entry name" value="DNA_polymerase_A"/>
</dbReference>
<evidence type="ECO:0000256" key="3">
    <source>
        <dbReference type="ARBA" id="ARBA00049244"/>
    </source>
</evidence>
<dbReference type="SMART" id="SM00482">
    <property type="entry name" value="POLAc"/>
    <property type="match status" value="1"/>
</dbReference>
<keyword evidence="2" id="KW-0235">DNA replication</keyword>
<dbReference type="CDD" id="cd06444">
    <property type="entry name" value="DNA_pol_A"/>
    <property type="match status" value="1"/>
</dbReference>
<dbReference type="PANTHER" id="PTHR10133">
    <property type="entry name" value="DNA POLYMERASE I"/>
    <property type="match status" value="1"/>
</dbReference>
<reference evidence="6 7" key="1">
    <citation type="submission" date="2019-06" db="EMBL/GenBank/DDBJ databases">
        <title>Draft genome sequence of Miniimonas arenae KCTC 19750T isolated from sea sand.</title>
        <authorList>
            <person name="Park S.-J."/>
        </authorList>
    </citation>
    <scope>NUCLEOTIDE SEQUENCE [LARGE SCALE GENOMIC DNA]</scope>
    <source>
        <strain evidence="6 7">KCTC 19750</strain>
    </source>
</reference>
<comment type="caution">
    <text evidence="6">The sequence shown here is derived from an EMBL/GenBank/DDBJ whole genome shotgun (WGS) entry which is preliminary data.</text>
</comment>
<dbReference type="OrthoDB" id="4414061at2"/>
<keyword evidence="6" id="KW-0540">Nuclease</keyword>
<organism evidence="6 7">
    <name type="scientific">Miniimonas arenae</name>
    <dbReference type="NCBI Taxonomy" id="676201"/>
    <lineage>
        <taxon>Bacteria</taxon>
        <taxon>Bacillati</taxon>
        <taxon>Actinomycetota</taxon>
        <taxon>Actinomycetes</taxon>
        <taxon>Micrococcales</taxon>
        <taxon>Beutenbergiaceae</taxon>
        <taxon>Miniimonas</taxon>
    </lineage>
</organism>
<evidence type="ECO:0000256" key="2">
    <source>
        <dbReference type="ARBA" id="ARBA00022705"/>
    </source>
</evidence>
<accession>A0A5C5BE05</accession>
<name>A0A5C5BE05_9MICO</name>
<evidence type="ECO:0000256" key="1">
    <source>
        <dbReference type="ARBA" id="ARBA00012417"/>
    </source>
</evidence>
<dbReference type="EMBL" id="VENP01000022">
    <property type="protein sequence ID" value="TNU74763.1"/>
    <property type="molecule type" value="Genomic_DNA"/>
</dbReference>
<keyword evidence="6" id="KW-0378">Hydrolase</keyword>
<sequence>MAGRLDVSGACEAGTVRDVLLEFRADTVVVHDGEPRVLDVAHLPQLVASLDDGHTSDVRWVWDSTALRYDALLRAGVRVTRCHDLFLAHRILAGTALLARDSPDTGAGADPAWSHWDGGQAPVAAGARAPVPSEWRESREARHEGGEPADDALFAVGPPADATPEPSRDVVAAWTRQRRILESVTGSVRHRLRLLLAVECSGALAAVELRHDGLPFRRDLHEATLARLLGERPRPMAGHPVRPRLLEELAGEIRDRLDAPRLNPDSQPHLLRELRRNGLDVESTNRWELARQEHPVVEPLLRYKSLARLASANGWAWLDAWVSDGRFRSDYVPAGVVTGRWSSRGGGALSLPKVIRGAVRADPGWRLVVVDAAQLEPRMLAAMAADQAMLRAGAAGDLYQGLVDAGVVDTRAHAKVGMLAVLYGSTSGQSVLLLPRLARAYPRAMHLVDDAARVGEAGGIVTTWLGRSSPPPSAAWRETQQAASDADAGAAAESRARSRARDWGRFTRNFVVQGTAAEWALAWLAGVRLGLRALGRVEPPDRPDRRGVGPDGEPHLAFFLHDELVVHTPAALVPDVERVLRESAAQASRLLFGHLPEPAALAEPSGLAGPAGPSTSDDSGWGSLVPLDVVVAESYDEVDGGAEEALAEASDVVVPSRAEALGGEPTD</sequence>
<dbReference type="NCBIfam" id="NF011538">
    <property type="entry name" value="PRK14975.1-1"/>
    <property type="match status" value="1"/>
</dbReference>
<dbReference type="GO" id="GO:0006261">
    <property type="term" value="P:DNA-templated DNA replication"/>
    <property type="evidence" value="ECO:0007669"/>
    <property type="project" value="InterPro"/>
</dbReference>
<gene>
    <name evidence="6" type="ORF">FH969_07495</name>
</gene>
<dbReference type="PANTHER" id="PTHR10133:SF27">
    <property type="entry name" value="DNA POLYMERASE NU"/>
    <property type="match status" value="1"/>
</dbReference>